<gene>
    <name evidence="1" type="ORF">IWW38_003218</name>
</gene>
<dbReference type="Proteomes" id="UP001139981">
    <property type="component" value="Unassembled WGS sequence"/>
</dbReference>
<accession>A0ACC1M243</accession>
<comment type="caution">
    <text evidence="1">The sequence shown here is derived from an EMBL/GenBank/DDBJ whole genome shotgun (WGS) entry which is preliminary data.</text>
</comment>
<keyword evidence="2" id="KW-1185">Reference proteome</keyword>
<organism evidence="1 2">
    <name type="scientific">Coemansia aciculifera</name>
    <dbReference type="NCBI Taxonomy" id="417176"/>
    <lineage>
        <taxon>Eukaryota</taxon>
        <taxon>Fungi</taxon>
        <taxon>Fungi incertae sedis</taxon>
        <taxon>Zoopagomycota</taxon>
        <taxon>Kickxellomycotina</taxon>
        <taxon>Kickxellomycetes</taxon>
        <taxon>Kickxellales</taxon>
        <taxon>Kickxellaceae</taxon>
        <taxon>Coemansia</taxon>
    </lineage>
</organism>
<protein>
    <submittedName>
        <fullName evidence="1">Uncharacterized protein</fullName>
    </submittedName>
</protein>
<reference evidence="1" key="1">
    <citation type="submission" date="2022-07" db="EMBL/GenBank/DDBJ databases">
        <title>Phylogenomic reconstructions and comparative analyses of Kickxellomycotina fungi.</title>
        <authorList>
            <person name="Reynolds N.K."/>
            <person name="Stajich J.E."/>
            <person name="Barry K."/>
            <person name="Grigoriev I.V."/>
            <person name="Crous P."/>
            <person name="Smith M.E."/>
        </authorList>
    </citation>
    <scope>NUCLEOTIDE SEQUENCE</scope>
    <source>
        <strain evidence="1">CBS 190363</strain>
    </source>
</reference>
<name>A0ACC1M243_9FUNG</name>
<evidence type="ECO:0000313" key="1">
    <source>
        <dbReference type="EMBL" id="KAJ2892447.1"/>
    </source>
</evidence>
<feature type="non-terminal residue" evidence="1">
    <location>
        <position position="1"/>
    </location>
</feature>
<proteinExistence type="predicted"/>
<sequence length="704" mass="77549">LLNAAFAKQFGYHTRDKMHGDDQLSKWANDILGWTGYYTSTESASSRHGLKLMPLGIDTNKIGPSFESLLLFVAHHVKAYVSTHASFKNLKPEDCRLVLPIINGNLDVSEDTGDLEDLSCLDDEYSNNVDDVNSPNDIAQATFSMCSLNNGVERQEPPASQHIVANAAISSRDDDNEAKVDAELQLAYDTKALYFSQHNRRFAWGLTVCDCTVRAYVYGPDTVWTSTGMDVTTAAGRQMLISLLVDWSLCSVDCLGFDPSIRYASEDISGRPYLEIDVHEKDKSTGEVATRTYFSNRCTFAADGPIGRHTRHFAASASIEAMNDPAVLIKDVWLPLNNDGSGVINDKKSILNDLHATFDGDSEFEYKFSQLLGTGPVYLCHGDKVVEDTTATAFAALPASSDDASAASGSDVAATSGSDSRSSLSRQHTRTVMKWAGEMISMADNQSQVVVAITDAMSALIAAYDKCNIIRSNISDRAILFRKTADGGVKRVLAEFDSAIDASDSASAANRDKPEQILFRPIRSLENAAVPLTFLDAFESLTYVIFCLGFYSVTKAERAIPRKAVAIEWWSMGRTIDMAREKRSTMDNTVSLESFIYRDMCPGLLRDVARALYKALFHYPRCPGGFKKRDGCDPLELRNDCVRQIVGGLKKVLKRHNAIARDIIAHKTTDREALDMSPPSAGQQLKRNKGKTPEYVSAKRFKSH</sequence>
<dbReference type="EMBL" id="JANBVB010000730">
    <property type="protein sequence ID" value="KAJ2892447.1"/>
    <property type="molecule type" value="Genomic_DNA"/>
</dbReference>
<evidence type="ECO:0000313" key="2">
    <source>
        <dbReference type="Proteomes" id="UP001139981"/>
    </source>
</evidence>